<dbReference type="AlphaFoldDB" id="A0A448XNR5"/>
<proteinExistence type="predicted"/>
<protein>
    <submittedName>
        <fullName evidence="1">Uncharacterized protein</fullName>
    </submittedName>
</protein>
<dbReference type="Proteomes" id="UP000784294">
    <property type="component" value="Unassembled WGS sequence"/>
</dbReference>
<organism evidence="1 2">
    <name type="scientific">Protopolystoma xenopodis</name>
    <dbReference type="NCBI Taxonomy" id="117903"/>
    <lineage>
        <taxon>Eukaryota</taxon>
        <taxon>Metazoa</taxon>
        <taxon>Spiralia</taxon>
        <taxon>Lophotrochozoa</taxon>
        <taxon>Platyhelminthes</taxon>
        <taxon>Monogenea</taxon>
        <taxon>Polyopisthocotylea</taxon>
        <taxon>Polystomatidea</taxon>
        <taxon>Polystomatidae</taxon>
        <taxon>Protopolystoma</taxon>
    </lineage>
</organism>
<gene>
    <name evidence="1" type="ORF">PXEA_LOCUS34627</name>
</gene>
<sequence length="169" mass="18236">MRCSGTSDYIARQARSLDAADSAVEPGLSKTCVSNSNDYVACSNMPGKDEIVTAKASTSEEDVGSQDSSDRRKVGLRDGYLLKHGLPPFRPASECDCRTCSADCIVYEEAGTYQLGETLIFVILLPNRLILMAVTLLPESSEIVSETASKRMIQQNQSAAGQQESTVVF</sequence>
<reference evidence="1" key="1">
    <citation type="submission" date="2018-11" db="EMBL/GenBank/DDBJ databases">
        <authorList>
            <consortium name="Pathogen Informatics"/>
        </authorList>
    </citation>
    <scope>NUCLEOTIDE SEQUENCE</scope>
</reference>
<accession>A0A448XNR5</accession>
<name>A0A448XNR5_9PLAT</name>
<evidence type="ECO:0000313" key="1">
    <source>
        <dbReference type="EMBL" id="VEL41187.1"/>
    </source>
</evidence>
<comment type="caution">
    <text evidence="1">The sequence shown here is derived from an EMBL/GenBank/DDBJ whole genome shotgun (WGS) entry which is preliminary data.</text>
</comment>
<keyword evidence="2" id="KW-1185">Reference proteome</keyword>
<evidence type="ECO:0000313" key="2">
    <source>
        <dbReference type="Proteomes" id="UP000784294"/>
    </source>
</evidence>
<dbReference type="EMBL" id="CAAALY010268288">
    <property type="protein sequence ID" value="VEL41187.1"/>
    <property type="molecule type" value="Genomic_DNA"/>
</dbReference>